<dbReference type="RefSeq" id="WP_211300875.1">
    <property type="nucleotide sequence ID" value="NZ_PVTE01000015.1"/>
</dbReference>
<proteinExistence type="predicted"/>
<sequence>KYAAEQSAIGITEVVNSALSEQSKSLSSIPTSIQKYLDTYFAQLQPFFENLNTSLASSITANNKRSELLWWKQSLYSRSLNTSYRSLDPLNAAVAMALDLTEQVEAIYPESVDYLLRETLKDVHSEKAESERLLTDWLTDGSNLHNDIQRALSKYAAGGNARKPLLSAWANVVQSGEATELYTETGIDKTAKLTLSGLAVWLFHGLQAHKLATTK</sequence>
<protein>
    <recommendedName>
        <fullName evidence="1">GTPase-associated system helical domain-containing protein</fullName>
    </recommendedName>
</protein>
<evidence type="ECO:0000259" key="1">
    <source>
        <dbReference type="Pfam" id="PF19994"/>
    </source>
</evidence>
<comment type="caution">
    <text evidence="2">The sequence shown here is derived from an EMBL/GenBank/DDBJ whole genome shotgun (WGS) entry which is preliminary data.</text>
</comment>
<keyword evidence="3" id="KW-1185">Reference proteome</keyword>
<evidence type="ECO:0000313" key="3">
    <source>
        <dbReference type="Proteomes" id="UP000238375"/>
    </source>
</evidence>
<organism evidence="2 3">
    <name type="scientific">Spirosoma oryzae</name>
    <dbReference type="NCBI Taxonomy" id="1469603"/>
    <lineage>
        <taxon>Bacteria</taxon>
        <taxon>Pseudomonadati</taxon>
        <taxon>Bacteroidota</taxon>
        <taxon>Cytophagia</taxon>
        <taxon>Cytophagales</taxon>
        <taxon>Cytophagaceae</taxon>
        <taxon>Spirosoma</taxon>
    </lineage>
</organism>
<evidence type="ECO:0000313" key="2">
    <source>
        <dbReference type="EMBL" id="PRY34919.1"/>
    </source>
</evidence>
<dbReference type="AlphaFoldDB" id="A0A2T0SNC5"/>
<name>A0A2T0SNC5_9BACT</name>
<dbReference type="InterPro" id="IPR045523">
    <property type="entry name" value="GASH"/>
</dbReference>
<gene>
    <name evidence="2" type="ORF">CLV58_1151</name>
</gene>
<accession>A0A2T0SNC5</accession>
<reference evidence="2 3" key="1">
    <citation type="submission" date="2018-03" db="EMBL/GenBank/DDBJ databases">
        <title>Genomic Encyclopedia of Archaeal and Bacterial Type Strains, Phase II (KMG-II): from individual species to whole genera.</title>
        <authorList>
            <person name="Goeker M."/>
        </authorList>
    </citation>
    <scope>NUCLEOTIDE SEQUENCE [LARGE SCALE GENOMIC DNA]</scope>
    <source>
        <strain evidence="2 3">DSM 28354</strain>
    </source>
</reference>
<feature type="non-terminal residue" evidence="2">
    <location>
        <position position="1"/>
    </location>
</feature>
<dbReference type="EMBL" id="PVTE01000015">
    <property type="protein sequence ID" value="PRY34919.1"/>
    <property type="molecule type" value="Genomic_DNA"/>
</dbReference>
<dbReference type="Pfam" id="PF19994">
    <property type="entry name" value="GASH"/>
    <property type="match status" value="1"/>
</dbReference>
<feature type="domain" description="GTPase-associated system helical" evidence="1">
    <location>
        <begin position="5"/>
        <end position="210"/>
    </location>
</feature>
<dbReference type="Proteomes" id="UP000238375">
    <property type="component" value="Unassembled WGS sequence"/>
</dbReference>